<evidence type="ECO:0000313" key="2">
    <source>
        <dbReference type="Proteomes" id="UP000198994"/>
    </source>
</evidence>
<dbReference type="RefSeq" id="WP_089962282.1">
    <property type="nucleotide sequence ID" value="NZ_FNAV01000013.1"/>
</dbReference>
<accession>A0A1G7IU12</accession>
<evidence type="ECO:0008006" key="3">
    <source>
        <dbReference type="Google" id="ProtNLM"/>
    </source>
</evidence>
<reference evidence="2" key="1">
    <citation type="submission" date="2016-10" db="EMBL/GenBank/DDBJ databases">
        <authorList>
            <person name="Varghese N."/>
            <person name="Submissions S."/>
        </authorList>
    </citation>
    <scope>NUCLEOTIDE SEQUENCE [LARGE SCALE GENOMIC DNA]</scope>
    <source>
        <strain evidence="2">DSM 10146</strain>
    </source>
</reference>
<dbReference type="AlphaFoldDB" id="A0A1G7IU12"/>
<organism evidence="1 2">
    <name type="scientific">Salipiger thiooxidans</name>
    <dbReference type="NCBI Taxonomy" id="282683"/>
    <lineage>
        <taxon>Bacteria</taxon>
        <taxon>Pseudomonadati</taxon>
        <taxon>Pseudomonadota</taxon>
        <taxon>Alphaproteobacteria</taxon>
        <taxon>Rhodobacterales</taxon>
        <taxon>Roseobacteraceae</taxon>
        <taxon>Salipiger</taxon>
    </lineage>
</organism>
<sequence length="103" mass="12105">MKTIDPLFAYLSILAVIQPARIQDIEEFSSKLLGKELSNWLSENEKLREAHLDARENGLVTAVRRGVYFMTPKGKQVVRREGLERSIDNRRLFLMKAQRRRYK</sequence>
<dbReference type="Proteomes" id="UP000198994">
    <property type="component" value="Unassembled WGS sequence"/>
</dbReference>
<dbReference type="EMBL" id="FNAV01000013">
    <property type="protein sequence ID" value="SDF16171.1"/>
    <property type="molecule type" value="Genomic_DNA"/>
</dbReference>
<dbReference type="OrthoDB" id="7856388at2"/>
<gene>
    <name evidence="1" type="ORF">SAMN04488105_113167</name>
</gene>
<proteinExistence type="predicted"/>
<protein>
    <recommendedName>
        <fullName evidence="3">Restriction system protein Mrr-like N-terminal domain-containing protein</fullName>
    </recommendedName>
</protein>
<keyword evidence="2" id="KW-1185">Reference proteome</keyword>
<evidence type="ECO:0000313" key="1">
    <source>
        <dbReference type="EMBL" id="SDF16171.1"/>
    </source>
</evidence>
<name>A0A1G7IU12_9RHOB</name>